<keyword evidence="2" id="KW-0560">Oxidoreductase</keyword>
<evidence type="ECO:0000313" key="5">
    <source>
        <dbReference type="Proteomes" id="UP000032680"/>
    </source>
</evidence>
<evidence type="ECO:0000256" key="1">
    <source>
        <dbReference type="ARBA" id="ARBA00006484"/>
    </source>
</evidence>
<dbReference type="PANTHER" id="PTHR44196">
    <property type="entry name" value="DEHYDROGENASE/REDUCTASE SDR FAMILY MEMBER 7B"/>
    <property type="match status" value="1"/>
</dbReference>
<dbReference type="OrthoDB" id="8477999at2"/>
<protein>
    <submittedName>
        <fullName evidence="4">Short-chain dehydrogenase/reductase SDR</fullName>
    </submittedName>
</protein>
<dbReference type="PANTHER" id="PTHR44196:SF1">
    <property type="entry name" value="DEHYDROGENASE_REDUCTASE SDR FAMILY MEMBER 7B"/>
    <property type="match status" value="1"/>
</dbReference>
<dbReference type="GO" id="GO:0016491">
    <property type="term" value="F:oxidoreductase activity"/>
    <property type="evidence" value="ECO:0007669"/>
    <property type="project" value="UniProtKB-KW"/>
</dbReference>
<dbReference type="PRINTS" id="PR00080">
    <property type="entry name" value="SDRFAMILY"/>
</dbReference>
<dbReference type="InterPro" id="IPR036291">
    <property type="entry name" value="NAD(P)-bd_dom_sf"/>
</dbReference>
<comment type="similarity">
    <text evidence="1 3">Belongs to the short-chain dehydrogenases/reductases (SDR) family.</text>
</comment>
<evidence type="ECO:0000256" key="2">
    <source>
        <dbReference type="ARBA" id="ARBA00023002"/>
    </source>
</evidence>
<dbReference type="Pfam" id="PF00106">
    <property type="entry name" value="adh_short"/>
    <property type="match status" value="1"/>
</dbReference>
<dbReference type="InterPro" id="IPR020904">
    <property type="entry name" value="Sc_DH/Rdtase_CS"/>
</dbReference>
<dbReference type="Gene3D" id="3.40.50.720">
    <property type="entry name" value="NAD(P)-binding Rossmann-like Domain"/>
    <property type="match status" value="1"/>
</dbReference>
<name>A0A0D6P6J9_9PROT</name>
<dbReference type="Proteomes" id="UP000032680">
    <property type="component" value="Unassembled WGS sequence"/>
</dbReference>
<comment type="caution">
    <text evidence="4">The sequence shown here is derived from an EMBL/GenBank/DDBJ whole genome shotgun (WGS) entry which is preliminary data.</text>
</comment>
<evidence type="ECO:0000256" key="3">
    <source>
        <dbReference type="RuleBase" id="RU000363"/>
    </source>
</evidence>
<dbReference type="EMBL" id="BANB01000277">
    <property type="protein sequence ID" value="GAN77282.1"/>
    <property type="molecule type" value="Genomic_DNA"/>
</dbReference>
<gene>
    <name evidence="4" type="ORF">Asru_0277_05</name>
</gene>
<organism evidence="4 5">
    <name type="scientific">Acidisphaera rubrifaciens HS-AP3</name>
    <dbReference type="NCBI Taxonomy" id="1231350"/>
    <lineage>
        <taxon>Bacteria</taxon>
        <taxon>Pseudomonadati</taxon>
        <taxon>Pseudomonadota</taxon>
        <taxon>Alphaproteobacteria</taxon>
        <taxon>Acetobacterales</taxon>
        <taxon>Acetobacteraceae</taxon>
        <taxon>Acidisphaera</taxon>
    </lineage>
</organism>
<dbReference type="PROSITE" id="PS00061">
    <property type="entry name" value="ADH_SHORT"/>
    <property type="match status" value="1"/>
</dbReference>
<dbReference type="RefSeq" id="WP_048861304.1">
    <property type="nucleotide sequence ID" value="NZ_BANB01000277.1"/>
</dbReference>
<dbReference type="AlphaFoldDB" id="A0A0D6P6J9"/>
<sequence length="246" mass="25468">MKIEGSVVLLTGASRGIGRALAEELLRRGAAKIYLGVRDVAVARATLTDPARMVPLALDVTKPDQIRAAAEIATDVTLLINNAGVASFTGAVSADDTAHARQEMEVNYFAPLALAQAFRNAPAFHRGGAIVSILSFLALVTLPVAGTYSASKAAALALTRTLRAELKGRGVQVLGVMPVQVETEMGVALPEPRLTPAEVASATLDALEAGEEEVFPGALSRGAADAFKADPVGMQAQMAGFVHAID</sequence>
<keyword evidence="5" id="KW-1185">Reference proteome</keyword>
<dbReference type="GO" id="GO:0016020">
    <property type="term" value="C:membrane"/>
    <property type="evidence" value="ECO:0007669"/>
    <property type="project" value="TreeGrafter"/>
</dbReference>
<accession>A0A0D6P6J9</accession>
<dbReference type="SUPFAM" id="SSF51735">
    <property type="entry name" value="NAD(P)-binding Rossmann-fold domains"/>
    <property type="match status" value="1"/>
</dbReference>
<evidence type="ECO:0000313" key="4">
    <source>
        <dbReference type="EMBL" id="GAN77282.1"/>
    </source>
</evidence>
<reference evidence="4 5" key="1">
    <citation type="submission" date="2012-11" db="EMBL/GenBank/DDBJ databases">
        <title>Whole genome sequence of Acidisphaera rubrifaciens HS-AP3.</title>
        <authorList>
            <person name="Azuma Y."/>
            <person name="Higashiura N."/>
            <person name="Hirakawa H."/>
            <person name="Matsushita K."/>
        </authorList>
    </citation>
    <scope>NUCLEOTIDE SEQUENCE [LARGE SCALE GENOMIC DNA]</scope>
    <source>
        <strain evidence="4 5">HS-AP3</strain>
    </source>
</reference>
<dbReference type="PRINTS" id="PR00081">
    <property type="entry name" value="GDHRDH"/>
</dbReference>
<dbReference type="InterPro" id="IPR002347">
    <property type="entry name" value="SDR_fam"/>
</dbReference>
<proteinExistence type="inferred from homology"/>